<protein>
    <submittedName>
        <fullName evidence="2">BY PROTMAP: gi|472580168|gb|EMS18058.1| ribonuclease H, partial [Rhodosporidium toruloides NP11]</fullName>
    </submittedName>
</protein>
<sequence length="186" mass="20133">MGDGGLVGAGVAARLWDGGKVRLAEKEEVEIELWQRERKGMGQLQTVYAGELEGLRLALSSLLVTPIADTPLSVLISLDNTSALTHSTDPTPSSGQHLRLAIRKAFEHLKRTRKDLVVSLSWSPGHVGIEGNEAADVEVKEAVREQEESAKEREERKELKTHLKGRLAFVPAMAELSSGSESESGG</sequence>
<feature type="domain" description="RNase H type-1" evidence="1">
    <location>
        <begin position="1"/>
        <end position="144"/>
    </location>
</feature>
<dbReference type="AlphaFoldDB" id="A0A0K3C5T0"/>
<evidence type="ECO:0000313" key="3">
    <source>
        <dbReference type="Proteomes" id="UP000199069"/>
    </source>
</evidence>
<name>A0A0K3C5T0_RHOTO</name>
<proteinExistence type="predicted"/>
<dbReference type="InterPro" id="IPR002156">
    <property type="entry name" value="RNaseH_domain"/>
</dbReference>
<dbReference type="Gene3D" id="3.30.420.10">
    <property type="entry name" value="Ribonuclease H-like superfamily/Ribonuclease H"/>
    <property type="match status" value="1"/>
</dbReference>
<dbReference type="GO" id="GO:0003676">
    <property type="term" value="F:nucleic acid binding"/>
    <property type="evidence" value="ECO:0007669"/>
    <property type="project" value="InterPro"/>
</dbReference>
<dbReference type="GO" id="GO:0004523">
    <property type="term" value="F:RNA-DNA hybrid ribonuclease activity"/>
    <property type="evidence" value="ECO:0007669"/>
    <property type="project" value="InterPro"/>
</dbReference>
<evidence type="ECO:0000313" key="2">
    <source>
        <dbReference type="EMBL" id="CTR05074.1"/>
    </source>
</evidence>
<gene>
    <name evidence="2" type="primary">FGENESH: predicted gene_2.104</name>
    <name evidence="2" type="ORF">BN2166_0009350</name>
</gene>
<dbReference type="InterPro" id="IPR012337">
    <property type="entry name" value="RNaseH-like_sf"/>
</dbReference>
<organism evidence="2 3">
    <name type="scientific">Rhodotorula toruloides</name>
    <name type="common">Yeast</name>
    <name type="synonym">Rhodosporidium toruloides</name>
    <dbReference type="NCBI Taxonomy" id="5286"/>
    <lineage>
        <taxon>Eukaryota</taxon>
        <taxon>Fungi</taxon>
        <taxon>Dikarya</taxon>
        <taxon>Basidiomycota</taxon>
        <taxon>Pucciniomycotina</taxon>
        <taxon>Microbotryomycetes</taxon>
        <taxon>Sporidiobolales</taxon>
        <taxon>Sporidiobolaceae</taxon>
        <taxon>Rhodotorula</taxon>
    </lineage>
</organism>
<accession>A0A0K3C5T0</accession>
<dbReference type="EMBL" id="CWKI01000002">
    <property type="protein sequence ID" value="CTR05074.1"/>
    <property type="molecule type" value="Genomic_DNA"/>
</dbReference>
<keyword evidence="3" id="KW-1185">Reference proteome</keyword>
<dbReference type="InterPro" id="IPR036397">
    <property type="entry name" value="RNaseH_sf"/>
</dbReference>
<dbReference type="Proteomes" id="UP000199069">
    <property type="component" value="Unassembled WGS sequence"/>
</dbReference>
<dbReference type="STRING" id="5286.A0A0K3C5T0"/>
<dbReference type="CDD" id="cd09276">
    <property type="entry name" value="Rnase_HI_RT_non_LTR"/>
    <property type="match status" value="1"/>
</dbReference>
<dbReference type="SUPFAM" id="SSF53098">
    <property type="entry name" value="Ribonuclease H-like"/>
    <property type="match status" value="1"/>
</dbReference>
<reference evidence="2 3" key="1">
    <citation type="submission" date="2015-07" db="EMBL/GenBank/DDBJ databases">
        <authorList>
            <person name="Cajimat M.N.B."/>
            <person name="Milazzo M.L."/>
            <person name="Fulhorst C.F."/>
        </authorList>
    </citation>
    <scope>NUCLEOTIDE SEQUENCE [LARGE SCALE GENOMIC DNA]</scope>
    <source>
        <strain evidence="2">Single colony</strain>
    </source>
</reference>
<evidence type="ECO:0000259" key="1">
    <source>
        <dbReference type="PROSITE" id="PS50879"/>
    </source>
</evidence>
<dbReference type="PROSITE" id="PS50879">
    <property type="entry name" value="RNASE_H_1"/>
    <property type="match status" value="1"/>
</dbReference>